<protein>
    <submittedName>
        <fullName evidence="1">Uncharacterized protein</fullName>
    </submittedName>
</protein>
<evidence type="ECO:0000313" key="2">
    <source>
        <dbReference type="Proteomes" id="UP000199205"/>
    </source>
</evidence>
<dbReference type="AlphaFoldDB" id="A0A1C3WGS8"/>
<evidence type="ECO:0000313" key="1">
    <source>
        <dbReference type="EMBL" id="SCB38884.1"/>
    </source>
</evidence>
<dbReference type="RefSeq" id="WP_234705240.1">
    <property type="nucleotide sequence ID" value="NZ_FMAF01000011.1"/>
</dbReference>
<gene>
    <name evidence="1" type="ORF">GA0061101_11178</name>
</gene>
<proteinExistence type="predicted"/>
<organism evidence="1 2">
    <name type="scientific">Rhizobium lusitanum</name>
    <dbReference type="NCBI Taxonomy" id="293958"/>
    <lineage>
        <taxon>Bacteria</taxon>
        <taxon>Pseudomonadati</taxon>
        <taxon>Pseudomonadota</taxon>
        <taxon>Alphaproteobacteria</taxon>
        <taxon>Hyphomicrobiales</taxon>
        <taxon>Rhizobiaceae</taxon>
        <taxon>Rhizobium/Agrobacterium group</taxon>
        <taxon>Rhizobium</taxon>
    </lineage>
</organism>
<reference evidence="2" key="1">
    <citation type="submission" date="2016-08" db="EMBL/GenBank/DDBJ databases">
        <authorList>
            <person name="Varghese N."/>
            <person name="Submissions Spin"/>
        </authorList>
    </citation>
    <scope>NUCLEOTIDE SEQUENCE [LARGE SCALE GENOMIC DNA]</scope>
    <source>
        <strain evidence="2">P1-7</strain>
    </source>
</reference>
<accession>A0A1C3WGS8</accession>
<dbReference type="Proteomes" id="UP000199205">
    <property type="component" value="Unassembled WGS sequence"/>
</dbReference>
<name>A0A1C3WGS8_9HYPH</name>
<dbReference type="EMBL" id="FMAF01000011">
    <property type="protein sequence ID" value="SCB38884.1"/>
    <property type="molecule type" value="Genomic_DNA"/>
</dbReference>
<sequence length="168" mass="17534">MMASGGTVFGGFRCEALVGSVPSPEARACLEALVRTYGELLAIYSFMHMALREKSMRLLIGELANRATEIKRSVRSSLAGLRGLAGQGHALSHLGRADGLLVEAEEHLQRGVLVSDAPLLGLLSNAAIELKRSAAILGTSTFDTTACCGGSLLGHGEEDHGNAFDLGA</sequence>